<feature type="chain" id="PRO_5047489956" description="NlpC/P60 domain-containing protein" evidence="1">
    <location>
        <begin position="22"/>
        <end position="163"/>
    </location>
</feature>
<accession>A0ABT1H909</accession>
<reference evidence="2 3" key="1">
    <citation type="submission" date="2022-06" db="EMBL/GenBank/DDBJ databases">
        <title>Genomic Encyclopedia of Archaeal and Bacterial Type Strains, Phase II (KMG-II): from individual species to whole genera.</title>
        <authorList>
            <person name="Goeker M."/>
        </authorList>
    </citation>
    <scope>NUCLEOTIDE SEQUENCE [LARGE SCALE GENOMIC DNA]</scope>
    <source>
        <strain evidence="2 3">DSM 44693</strain>
    </source>
</reference>
<sequence>MAAAVGSSIVLGCALAAPAQADSPGTVIAGVANGGVALARGATLLHTNKFGEYGCEDFVDAAYGRTTANGIPHDGAIAFYRQLAAKGQGHASLPAPPGALVFSQGEDGGHVDISVGNGQYESGGIQGFAPGWGDGTDNQILPSANLGSWKLVGWAYAPWSSIG</sequence>
<evidence type="ECO:0008006" key="4">
    <source>
        <dbReference type="Google" id="ProtNLM"/>
    </source>
</evidence>
<keyword evidence="1" id="KW-0732">Signal</keyword>
<keyword evidence="3" id="KW-1185">Reference proteome</keyword>
<gene>
    <name evidence="2" type="ORF">LX13_000555</name>
</gene>
<name>A0ABT1H909_9NOCA</name>
<protein>
    <recommendedName>
        <fullName evidence="4">NlpC/P60 domain-containing protein</fullName>
    </recommendedName>
</protein>
<evidence type="ECO:0000256" key="1">
    <source>
        <dbReference type="SAM" id="SignalP"/>
    </source>
</evidence>
<feature type="signal peptide" evidence="1">
    <location>
        <begin position="1"/>
        <end position="21"/>
    </location>
</feature>
<comment type="caution">
    <text evidence="2">The sequence shown here is derived from an EMBL/GenBank/DDBJ whole genome shotgun (WGS) entry which is preliminary data.</text>
</comment>
<evidence type="ECO:0000313" key="3">
    <source>
        <dbReference type="Proteomes" id="UP001206895"/>
    </source>
</evidence>
<proteinExistence type="predicted"/>
<dbReference type="RefSeq" id="WP_253659775.1">
    <property type="nucleotide sequence ID" value="NZ_BAAAJQ010000001.1"/>
</dbReference>
<evidence type="ECO:0000313" key="2">
    <source>
        <dbReference type="EMBL" id="MCP2174748.1"/>
    </source>
</evidence>
<dbReference type="Proteomes" id="UP001206895">
    <property type="component" value="Unassembled WGS sequence"/>
</dbReference>
<organism evidence="2 3">
    <name type="scientific">Williamsia maris</name>
    <dbReference type="NCBI Taxonomy" id="72806"/>
    <lineage>
        <taxon>Bacteria</taxon>
        <taxon>Bacillati</taxon>
        <taxon>Actinomycetota</taxon>
        <taxon>Actinomycetes</taxon>
        <taxon>Mycobacteriales</taxon>
        <taxon>Nocardiaceae</taxon>
        <taxon>Williamsia</taxon>
    </lineage>
</organism>
<dbReference type="EMBL" id="JAMTCJ010000001">
    <property type="protein sequence ID" value="MCP2174748.1"/>
    <property type="molecule type" value="Genomic_DNA"/>
</dbReference>